<feature type="compositionally biased region" description="Basic and acidic residues" evidence="7">
    <location>
        <begin position="1158"/>
        <end position="1168"/>
    </location>
</feature>
<keyword evidence="4" id="KW-0805">Transcription regulation</keyword>
<evidence type="ECO:0000313" key="10">
    <source>
        <dbReference type="Proteomes" id="UP001197093"/>
    </source>
</evidence>
<evidence type="ECO:0000256" key="7">
    <source>
        <dbReference type="SAM" id="MobiDB-lite"/>
    </source>
</evidence>
<feature type="compositionally biased region" description="Pro residues" evidence="7">
    <location>
        <begin position="1487"/>
        <end position="1497"/>
    </location>
</feature>
<dbReference type="InterPro" id="IPR034605">
    <property type="entry name" value="PGC-1"/>
</dbReference>
<evidence type="ECO:0000256" key="3">
    <source>
        <dbReference type="ARBA" id="ARBA00022884"/>
    </source>
</evidence>
<dbReference type="Proteomes" id="UP001197093">
    <property type="component" value="Unassembled WGS sequence"/>
</dbReference>
<evidence type="ECO:0000256" key="1">
    <source>
        <dbReference type="ARBA" id="ARBA00004123"/>
    </source>
</evidence>
<feature type="region of interest" description="Disordered" evidence="7">
    <location>
        <begin position="1215"/>
        <end position="1279"/>
    </location>
</feature>
<proteinExistence type="predicted"/>
<evidence type="ECO:0000259" key="8">
    <source>
        <dbReference type="Pfam" id="PF23774"/>
    </source>
</evidence>
<keyword evidence="5" id="KW-0804">Transcription</keyword>
<dbReference type="GO" id="GO:0003723">
    <property type="term" value="F:RNA binding"/>
    <property type="evidence" value="ECO:0007669"/>
    <property type="project" value="UniProtKB-KW"/>
</dbReference>
<feature type="region of interest" description="Disordered" evidence="7">
    <location>
        <begin position="1122"/>
        <end position="1201"/>
    </location>
</feature>
<feature type="region of interest" description="Disordered" evidence="7">
    <location>
        <begin position="1627"/>
        <end position="1649"/>
    </location>
</feature>
<keyword evidence="3" id="KW-0694">RNA-binding</keyword>
<comment type="caution">
    <text evidence="9">The sequence shown here is derived from an EMBL/GenBank/DDBJ whole genome shotgun (WGS) entry which is preliminary data.</text>
</comment>
<feature type="region of interest" description="Disordered" evidence="7">
    <location>
        <begin position="1309"/>
        <end position="1374"/>
    </location>
</feature>
<keyword evidence="10" id="KW-1185">Reference proteome</keyword>
<protein>
    <recommendedName>
        <fullName evidence="8">Gem-associated protein 5 TPR domain-containing protein</fullName>
    </recommendedName>
</protein>
<dbReference type="PANTHER" id="PTHR15528:SF11">
    <property type="entry name" value="FI18188P1"/>
    <property type="match status" value="1"/>
</dbReference>
<evidence type="ECO:0000313" key="9">
    <source>
        <dbReference type="EMBL" id="KAG7285202.1"/>
    </source>
</evidence>
<evidence type="ECO:0000256" key="5">
    <source>
        <dbReference type="ARBA" id="ARBA00023163"/>
    </source>
</evidence>
<dbReference type="GO" id="GO:0003712">
    <property type="term" value="F:transcription coregulator activity"/>
    <property type="evidence" value="ECO:0007669"/>
    <property type="project" value="InterPro"/>
</dbReference>
<feature type="compositionally biased region" description="Basic and acidic residues" evidence="7">
    <location>
        <begin position="1215"/>
        <end position="1226"/>
    </location>
</feature>
<gene>
    <name evidence="9" type="ORF">NEMBOFW57_009823</name>
</gene>
<feature type="compositionally biased region" description="Basic and acidic residues" evidence="7">
    <location>
        <begin position="1635"/>
        <end position="1649"/>
    </location>
</feature>
<dbReference type="Gene3D" id="2.130.10.10">
    <property type="entry name" value="YVTN repeat-like/Quinoprotein amine dehydrogenase"/>
    <property type="match status" value="1"/>
</dbReference>
<feature type="compositionally biased region" description="Low complexity" evidence="7">
    <location>
        <begin position="1046"/>
        <end position="1063"/>
    </location>
</feature>
<keyword evidence="6" id="KW-0539">Nucleus</keyword>
<feature type="region of interest" description="Disordered" evidence="7">
    <location>
        <begin position="1037"/>
        <end position="1102"/>
    </location>
</feature>
<feature type="region of interest" description="Disordered" evidence="7">
    <location>
        <begin position="352"/>
        <end position="447"/>
    </location>
</feature>
<name>A0AAD4ETG8_9PEZI</name>
<organism evidence="9 10">
    <name type="scientific">Staphylotrichum longicolle</name>
    <dbReference type="NCBI Taxonomy" id="669026"/>
    <lineage>
        <taxon>Eukaryota</taxon>
        <taxon>Fungi</taxon>
        <taxon>Dikarya</taxon>
        <taxon>Ascomycota</taxon>
        <taxon>Pezizomycotina</taxon>
        <taxon>Sordariomycetes</taxon>
        <taxon>Sordariomycetidae</taxon>
        <taxon>Sordariales</taxon>
        <taxon>Chaetomiaceae</taxon>
        <taxon>Staphylotrichum</taxon>
    </lineage>
</organism>
<feature type="compositionally biased region" description="Low complexity" evidence="7">
    <location>
        <begin position="896"/>
        <end position="909"/>
    </location>
</feature>
<feature type="domain" description="Gem-associated protein 5 TPR" evidence="8">
    <location>
        <begin position="531"/>
        <end position="684"/>
    </location>
</feature>
<feature type="compositionally biased region" description="Polar residues" evidence="7">
    <location>
        <begin position="1147"/>
        <end position="1157"/>
    </location>
</feature>
<feature type="compositionally biased region" description="Low complexity" evidence="7">
    <location>
        <begin position="1080"/>
        <end position="1099"/>
    </location>
</feature>
<reference evidence="9" key="1">
    <citation type="submission" date="2023-02" db="EMBL/GenBank/DDBJ databases">
        <authorList>
            <person name="Palmer J.M."/>
        </authorList>
    </citation>
    <scope>NUCLEOTIDE SEQUENCE</scope>
    <source>
        <strain evidence="9">FW57</strain>
    </source>
</reference>
<feature type="compositionally biased region" description="Basic and acidic residues" evidence="7">
    <location>
        <begin position="942"/>
        <end position="968"/>
    </location>
</feature>
<feature type="region of interest" description="Disordered" evidence="7">
    <location>
        <begin position="1512"/>
        <end position="1615"/>
    </location>
</feature>
<feature type="compositionally biased region" description="Low complexity" evidence="7">
    <location>
        <begin position="1548"/>
        <end position="1563"/>
    </location>
</feature>
<feature type="compositionally biased region" description="Basic and acidic residues" evidence="7">
    <location>
        <begin position="1347"/>
        <end position="1360"/>
    </location>
</feature>
<feature type="region of interest" description="Disordered" evidence="7">
    <location>
        <begin position="812"/>
        <end position="832"/>
    </location>
</feature>
<comment type="subcellular location">
    <subcellularLocation>
        <location evidence="1">Nucleus</location>
    </subcellularLocation>
</comment>
<evidence type="ECO:0000256" key="6">
    <source>
        <dbReference type="ARBA" id="ARBA00023242"/>
    </source>
</evidence>
<evidence type="ECO:0000256" key="2">
    <source>
        <dbReference type="ARBA" id="ARBA00022553"/>
    </source>
</evidence>
<dbReference type="Pfam" id="PF23774">
    <property type="entry name" value="TPR_GEMI5"/>
    <property type="match status" value="1"/>
</dbReference>
<dbReference type="InterPro" id="IPR036322">
    <property type="entry name" value="WD40_repeat_dom_sf"/>
</dbReference>
<keyword evidence="2" id="KW-0597">Phosphoprotein</keyword>
<feature type="region of interest" description="Disordered" evidence="7">
    <location>
        <begin position="869"/>
        <end position="995"/>
    </location>
</feature>
<dbReference type="GO" id="GO:0005634">
    <property type="term" value="C:nucleus"/>
    <property type="evidence" value="ECO:0007669"/>
    <property type="project" value="UniProtKB-SubCell"/>
</dbReference>
<feature type="compositionally biased region" description="Low complexity" evidence="7">
    <location>
        <begin position="422"/>
        <end position="436"/>
    </location>
</feature>
<dbReference type="FunFam" id="2.130.10.10:FF:000577">
    <property type="entry name" value="WD domain G-beta repeat protein"/>
    <property type="match status" value="1"/>
</dbReference>
<dbReference type="InterPro" id="IPR015943">
    <property type="entry name" value="WD40/YVTN_repeat-like_dom_sf"/>
</dbReference>
<dbReference type="PANTHER" id="PTHR15528">
    <property type="entry name" value="PEROXISOME PROLIFERATOR ACTIVATED RECEPTOR GAMMA COACTIVATOR 1 PGC-1 -RELATED"/>
    <property type="match status" value="1"/>
</dbReference>
<accession>A0AAD4ETG8</accession>
<feature type="compositionally biased region" description="Low complexity" evidence="7">
    <location>
        <begin position="1575"/>
        <end position="1603"/>
    </location>
</feature>
<evidence type="ECO:0000256" key="4">
    <source>
        <dbReference type="ARBA" id="ARBA00023015"/>
    </source>
</evidence>
<feature type="region of interest" description="Disordered" evidence="7">
    <location>
        <begin position="1419"/>
        <end position="1499"/>
    </location>
</feature>
<feature type="compositionally biased region" description="Pro residues" evidence="7">
    <location>
        <begin position="1424"/>
        <end position="1433"/>
    </location>
</feature>
<dbReference type="InterPro" id="IPR056421">
    <property type="entry name" value="TPR_GEMI5"/>
</dbReference>
<dbReference type="SUPFAM" id="SSF50978">
    <property type="entry name" value="WD40 repeat-like"/>
    <property type="match status" value="1"/>
</dbReference>
<dbReference type="GO" id="GO:0045944">
    <property type="term" value="P:positive regulation of transcription by RNA polymerase II"/>
    <property type="evidence" value="ECO:0007669"/>
    <property type="project" value="TreeGrafter"/>
</dbReference>
<feature type="compositionally biased region" description="Low complexity" evidence="7">
    <location>
        <begin position="1465"/>
        <end position="1486"/>
    </location>
</feature>
<sequence>MSAAGPHNSRSRAGSSTAAHEKGRIAHMHGYAMPSPNTSNVVRYFEPCAATASMFLYAQGTSVVCCHYDTLAIERRFARHSEEVQLLAVDNHSDIGAGRLVVSYDAGQTAIVWDLLTGDEVARFASYENLTCAAWMRNGNVAFGNAQGNVILFEPTTSEHLSARTLDQIAITAISPAADCRTFAIGYQNGSLLIATLQPRFTILHNLTTSRGPSPIVTLSWHASSSRSKSDMLAVQTNDGDLRVWSVSKTYTSDDPAKIVRILKRTENYLTGPNWMGWSKNGRIIQHSESETISWDVRTKHVTYDTIPTLETIRGLTVYGPAATLFTLGANNTVQQFDLNSPAMLLQNVQHPANLLPPSPPISLEAEDKGQTGAVSEPEPQVQITFRPNELSEPEGDSRSPLARYLQSDSDTEPYRPGTPGSNVSRSSVSISSSTSQTAARRYPASTVSRGMTENTYISAGSSLRSGHANQRARESLLRNEVPRSPEDARVVDLFKFTKSRLADVPYKAPYSTDHSRLTNDDLRRQMLSTIFGWHKDIDDLVRDEMSRHPLGSTNRILLAKWLGDINTDIMAMGSENMTSSDWMLLALSGIGGQASQHKLGRAYVQRLLESGDVHAAATIMVGMGDHNDAVEIYISHKKHMEALILTCLFFPGAWERQEQIVKKWGEWAVQHGQQQLAIRCVAKNSALKLITSFGDGQAKNKLLANLDDGKTPIAAAATPILESALSPSGADPTTAILRGNRSQFNTPASARPVQGFGRQRLPSIGEAPDSGHRDLLTAVTKQGGDPYASAFQSMDVQDTMIRNLELTRPNTASPRLVKDTVKGHPPPSPSPAAIANLMEGGRMRRNGSRSRIPEGLDLSLPAFKESLRDDLTSPEPSAHSSVRYHWPSRRRGPGSVASSVTSAASSVARNQRSTHHNQGKSLDDYIHSLDTASSKRQARGSSRDGRHARDASQSRKENREKSRDRGRAAARSYTPKGGKRSPKSPVPMSPEDLINLSTPREDFEMVHHGVARGKLIDVSNDELEPVSQPSTVRKVGYANRDGSRVRASSRTTSRNGRGSSRARSPDKRHVPPALDLRGRSASRGPPSKRSPSSPQPMSANLQQHYYGSDDEEDYRQAVEAQENFRKRNNRSTSRASRGDGPPSPVSVRSTTAWSTRETGREKSDIRRTTSHAGSEGSSRRKIGMPLQTPAPMQLTTDSSGDLRVIKDERQLKKEAAARELEERRKSLARRPSAPPIMHPDRLTPAPVSRTPSLMELPSTTYVPPKKEDLPFRSASVDPSAGRSMYANRNGPVIGLPATPRAMRLVMESDSSRHNVPVPPIPSTFAQASPALPAQSHRQSPARHSPKAAEREPEESKGDDIPLLLPSTVYTPPPAAHSRIAAQIGRSMSAPPVDLPETLARRQHPASAAPPVPPMLKELQHLAQPPPPPPAPLPYLSGGPKPVVYGGSSGMIEIVMDDDQPQPQPQQQQQYQPQQQYQQLPQQQYQQPPPPPPPQPMMIPAAIPVSEATVPIISAPNPPRQSHARGRSSVDNSIGARISRATERMRSASRSRTAAAAPDAATAPYESVPPPPPQLQQLQQLQQQHYSLAGHQQQQQQQQQQQGGNSGGGPPVSMNYRLQNQVFQQVQAQVAQQEGRNEYRTGLHRSEMI</sequence>
<dbReference type="EMBL" id="JAHCVI010000005">
    <property type="protein sequence ID" value="KAG7285202.1"/>
    <property type="molecule type" value="Genomic_DNA"/>
</dbReference>